<keyword evidence="2" id="KW-1185">Reference proteome</keyword>
<proteinExistence type="predicted"/>
<protein>
    <recommendedName>
        <fullName evidence="3">IPT/TIG domain-containing protein</fullName>
    </recommendedName>
</protein>
<dbReference type="Proteomes" id="UP001596157">
    <property type="component" value="Unassembled WGS sequence"/>
</dbReference>
<gene>
    <name evidence="1" type="ORF">ACFPM7_06625</name>
</gene>
<dbReference type="EMBL" id="JBHSKF010000002">
    <property type="protein sequence ID" value="MFC5286720.1"/>
    <property type="molecule type" value="Genomic_DNA"/>
</dbReference>
<evidence type="ECO:0008006" key="3">
    <source>
        <dbReference type="Google" id="ProtNLM"/>
    </source>
</evidence>
<accession>A0ABW0EKD2</accession>
<name>A0ABW0EKD2_9PSEU</name>
<evidence type="ECO:0000313" key="2">
    <source>
        <dbReference type="Proteomes" id="UP001596157"/>
    </source>
</evidence>
<sequence>MAPVGAELTVSGGTEGVPDRLRGLTVGRGEGVTISLSSGQPARPLEVTLPLAGPAPEGTVPVVLTQPSDGGEPHLIPGRHDPAAGTITAAVDHLSGFWPGFLDLEAFGRDVMRAVTEATGITTARPDCAGQPAEAPGGGKITADKDFSPTANPPLWACLKADAQGLEVDLTSNSPLPWRTRAKPNAVLAPQGSLDATAGFLLAAYNTLATERPYAEGLLTPGGTANYRFPRGALPATIAAKVDVGTWLAMDLLFAITTAAALFKVDLGGLADSAEVVSCLGDAVEAAGITTVDGSAIAAMAKAVLSCVEPFVKAMGGVLTGLAVMVLAVLAEGAALVFGGLQGIYLSLTGQDTFTVTVTSDRPTTTTANPADYRFVAAGDWERYYFSSPSGRFICGILGSVADEPPSAGCHGETDPIPPRPADCSEHISWGGGLFVDATGNTDFICTGGVIYDSGFGDPGRPLPYGASLTALGFTCTSAQTGISCTHTDTRHGFRIATTSNERF</sequence>
<dbReference type="RefSeq" id="WP_378244912.1">
    <property type="nucleotide sequence ID" value="NZ_JBHSKF010000002.1"/>
</dbReference>
<organism evidence="1 2">
    <name type="scientific">Actinokineospora guangxiensis</name>
    <dbReference type="NCBI Taxonomy" id="1490288"/>
    <lineage>
        <taxon>Bacteria</taxon>
        <taxon>Bacillati</taxon>
        <taxon>Actinomycetota</taxon>
        <taxon>Actinomycetes</taxon>
        <taxon>Pseudonocardiales</taxon>
        <taxon>Pseudonocardiaceae</taxon>
        <taxon>Actinokineospora</taxon>
    </lineage>
</organism>
<evidence type="ECO:0000313" key="1">
    <source>
        <dbReference type="EMBL" id="MFC5286720.1"/>
    </source>
</evidence>
<reference evidence="2" key="1">
    <citation type="journal article" date="2019" name="Int. J. Syst. Evol. Microbiol.">
        <title>The Global Catalogue of Microorganisms (GCM) 10K type strain sequencing project: providing services to taxonomists for standard genome sequencing and annotation.</title>
        <authorList>
            <consortium name="The Broad Institute Genomics Platform"/>
            <consortium name="The Broad Institute Genome Sequencing Center for Infectious Disease"/>
            <person name="Wu L."/>
            <person name="Ma J."/>
        </authorList>
    </citation>
    <scope>NUCLEOTIDE SEQUENCE [LARGE SCALE GENOMIC DNA]</scope>
    <source>
        <strain evidence="2">CCUG 59778</strain>
    </source>
</reference>
<comment type="caution">
    <text evidence="1">The sequence shown here is derived from an EMBL/GenBank/DDBJ whole genome shotgun (WGS) entry which is preliminary data.</text>
</comment>